<gene>
    <name evidence="1" type="ORF">KP014_21010</name>
    <name evidence="2" type="ORF">SAMN04487895_101699</name>
</gene>
<evidence type="ECO:0000313" key="4">
    <source>
        <dbReference type="Proteomes" id="UP000683429"/>
    </source>
</evidence>
<organism evidence="2 3">
    <name type="scientific">Paenibacillus sophorae</name>
    <dbReference type="NCBI Taxonomy" id="1333845"/>
    <lineage>
        <taxon>Bacteria</taxon>
        <taxon>Bacillati</taxon>
        <taxon>Bacillota</taxon>
        <taxon>Bacilli</taxon>
        <taxon>Bacillales</taxon>
        <taxon>Paenibacillaceae</taxon>
        <taxon>Paenibacillus</taxon>
    </lineage>
</organism>
<keyword evidence="4" id="KW-1185">Reference proteome</keyword>
<evidence type="ECO:0000313" key="2">
    <source>
        <dbReference type="EMBL" id="SEN49319.1"/>
    </source>
</evidence>
<proteinExistence type="predicted"/>
<reference evidence="1 4" key="2">
    <citation type="submission" date="2021-06" db="EMBL/GenBank/DDBJ databases">
        <title>Whole genome sequence of Paenibacillus sophorae DSM23020 for comparative genomics.</title>
        <authorList>
            <person name="Kim M.-J."/>
            <person name="Lee G."/>
            <person name="Shin J.-H."/>
        </authorList>
    </citation>
    <scope>NUCLEOTIDE SEQUENCE [LARGE SCALE GENOMIC DNA]</scope>
    <source>
        <strain evidence="1 4">DSM 23020</strain>
    </source>
</reference>
<dbReference type="AlphaFoldDB" id="A0A1H8GZY9"/>
<dbReference type="EMBL" id="CP076607">
    <property type="protein sequence ID" value="QWU14390.1"/>
    <property type="molecule type" value="Genomic_DNA"/>
</dbReference>
<sequence length="80" mass="9316">MPFSSKRGAHLEDPIFTIVVDEKWLVDILFLDRWNIKTTELGKRVGYKVRENMLVLEYKDVIPKSVVNKVVRLLKLDGAM</sequence>
<protein>
    <submittedName>
        <fullName evidence="2">Uncharacterized protein</fullName>
    </submittedName>
</protein>
<evidence type="ECO:0000313" key="3">
    <source>
        <dbReference type="Proteomes" id="UP000198809"/>
    </source>
</evidence>
<dbReference type="RefSeq" id="WP_036588405.1">
    <property type="nucleotide sequence ID" value="NZ_CP076607.1"/>
</dbReference>
<dbReference type="Proteomes" id="UP000683429">
    <property type="component" value="Chromosome"/>
</dbReference>
<reference evidence="2 3" key="1">
    <citation type="submission" date="2016-10" db="EMBL/GenBank/DDBJ databases">
        <authorList>
            <person name="de Groot N.N."/>
        </authorList>
    </citation>
    <scope>NUCLEOTIDE SEQUENCE [LARGE SCALE GENOMIC DNA]</scope>
    <source>
        <strain evidence="2 3">CGMCC 1.10238</strain>
    </source>
</reference>
<accession>A0A1H8GZY9</accession>
<dbReference type="EMBL" id="FODH01000001">
    <property type="protein sequence ID" value="SEN49319.1"/>
    <property type="molecule type" value="Genomic_DNA"/>
</dbReference>
<name>A0A1H8GZY9_9BACL</name>
<evidence type="ECO:0000313" key="1">
    <source>
        <dbReference type="EMBL" id="QWU14390.1"/>
    </source>
</evidence>
<dbReference type="Proteomes" id="UP000198809">
    <property type="component" value="Unassembled WGS sequence"/>
</dbReference>
<dbReference type="STRING" id="1333845.SAMN04487895_101699"/>